<accession>A0A843WEB0</accession>
<evidence type="ECO:0000313" key="7">
    <source>
        <dbReference type="Proteomes" id="UP000652761"/>
    </source>
</evidence>
<sequence length="228" mass="25423">MAESADSERSRPTLSRVGPWQPDSGGGNTDPPTGLVYKSSLSRLRPSLARLRFGIGWGRPSHPTRLCHPCLGLEDIVVFSDSRLIISFQMGNCFFSKKDSGGYDSDKKIDFKRGNVHVITSKESWDEKILEANRHGKMVVVNFSASWCGPCRMIVPLYSELSEKYPSITFLTIDVDEMADFSSSWDIRATPTFFFLRDGQQVDKLVGANKPELQKKVTAYADSSSQLS</sequence>
<proteinExistence type="predicted"/>
<dbReference type="FunFam" id="3.40.30.10:FF:000245">
    <property type="entry name" value="Thioredoxin"/>
    <property type="match status" value="1"/>
</dbReference>
<dbReference type="EMBL" id="NMUH01004145">
    <property type="protein sequence ID" value="MQM08542.1"/>
    <property type="molecule type" value="Genomic_DNA"/>
</dbReference>
<dbReference type="InterPro" id="IPR017937">
    <property type="entry name" value="Thioredoxin_CS"/>
</dbReference>
<evidence type="ECO:0000256" key="4">
    <source>
        <dbReference type="SAM" id="MobiDB-lite"/>
    </source>
</evidence>
<evidence type="ECO:0000259" key="5">
    <source>
        <dbReference type="PROSITE" id="PS51352"/>
    </source>
</evidence>
<evidence type="ECO:0000256" key="1">
    <source>
        <dbReference type="ARBA" id="ARBA00022982"/>
    </source>
</evidence>
<feature type="compositionally biased region" description="Basic and acidic residues" evidence="4">
    <location>
        <begin position="1"/>
        <end position="11"/>
    </location>
</feature>
<evidence type="ECO:0000313" key="6">
    <source>
        <dbReference type="EMBL" id="MQM08542.1"/>
    </source>
</evidence>
<feature type="region of interest" description="Disordered" evidence="4">
    <location>
        <begin position="1"/>
        <end position="34"/>
    </location>
</feature>
<comment type="caution">
    <text evidence="6">The sequence shown here is derived from an EMBL/GenBank/DDBJ whole genome shotgun (WGS) entry which is preliminary data.</text>
</comment>
<dbReference type="Pfam" id="PF00085">
    <property type="entry name" value="Thioredoxin"/>
    <property type="match status" value="1"/>
</dbReference>
<dbReference type="InterPro" id="IPR036249">
    <property type="entry name" value="Thioredoxin-like_sf"/>
</dbReference>
<name>A0A843WEB0_COLES</name>
<keyword evidence="2" id="KW-1015">Disulfide bond</keyword>
<keyword evidence="1" id="KW-0813">Transport</keyword>
<dbReference type="Proteomes" id="UP000652761">
    <property type="component" value="Unassembled WGS sequence"/>
</dbReference>
<dbReference type="PRINTS" id="PR00421">
    <property type="entry name" value="THIOREDOXIN"/>
</dbReference>
<dbReference type="PANTHER" id="PTHR10438:SF434">
    <property type="entry name" value="THIOREDOXIN H9"/>
    <property type="match status" value="1"/>
</dbReference>
<organism evidence="6 7">
    <name type="scientific">Colocasia esculenta</name>
    <name type="common">Wild taro</name>
    <name type="synonym">Arum esculentum</name>
    <dbReference type="NCBI Taxonomy" id="4460"/>
    <lineage>
        <taxon>Eukaryota</taxon>
        <taxon>Viridiplantae</taxon>
        <taxon>Streptophyta</taxon>
        <taxon>Embryophyta</taxon>
        <taxon>Tracheophyta</taxon>
        <taxon>Spermatophyta</taxon>
        <taxon>Magnoliopsida</taxon>
        <taxon>Liliopsida</taxon>
        <taxon>Araceae</taxon>
        <taxon>Aroideae</taxon>
        <taxon>Colocasieae</taxon>
        <taxon>Colocasia</taxon>
    </lineage>
</organism>
<dbReference type="CDD" id="cd02947">
    <property type="entry name" value="TRX_family"/>
    <property type="match status" value="1"/>
</dbReference>
<evidence type="ECO:0000256" key="2">
    <source>
        <dbReference type="ARBA" id="ARBA00023157"/>
    </source>
</evidence>
<dbReference type="SUPFAM" id="SSF52833">
    <property type="entry name" value="Thioredoxin-like"/>
    <property type="match status" value="1"/>
</dbReference>
<protein>
    <recommendedName>
        <fullName evidence="5">Thioredoxin domain-containing protein</fullName>
    </recommendedName>
</protein>
<keyword evidence="3" id="KW-0676">Redox-active center</keyword>
<dbReference type="InterPro" id="IPR050620">
    <property type="entry name" value="Thioredoxin_H-type-like"/>
</dbReference>
<dbReference type="PANTHER" id="PTHR10438">
    <property type="entry name" value="THIOREDOXIN"/>
    <property type="match status" value="1"/>
</dbReference>
<keyword evidence="7" id="KW-1185">Reference proteome</keyword>
<dbReference type="Gene3D" id="3.40.30.10">
    <property type="entry name" value="Glutaredoxin"/>
    <property type="match status" value="1"/>
</dbReference>
<dbReference type="AlphaFoldDB" id="A0A843WEB0"/>
<gene>
    <name evidence="6" type="ORF">Taro_041398</name>
</gene>
<keyword evidence="1" id="KW-0249">Electron transport</keyword>
<dbReference type="PROSITE" id="PS00194">
    <property type="entry name" value="THIOREDOXIN_1"/>
    <property type="match status" value="1"/>
</dbReference>
<feature type="domain" description="Thioredoxin" evidence="5">
    <location>
        <begin position="98"/>
        <end position="222"/>
    </location>
</feature>
<dbReference type="InterPro" id="IPR013766">
    <property type="entry name" value="Thioredoxin_domain"/>
</dbReference>
<dbReference type="PROSITE" id="PS51352">
    <property type="entry name" value="THIOREDOXIN_2"/>
    <property type="match status" value="1"/>
</dbReference>
<evidence type="ECO:0000256" key="3">
    <source>
        <dbReference type="ARBA" id="ARBA00023284"/>
    </source>
</evidence>
<reference evidence="6" key="1">
    <citation type="submission" date="2017-07" db="EMBL/GenBank/DDBJ databases">
        <title>Taro Niue Genome Assembly and Annotation.</title>
        <authorList>
            <person name="Atibalentja N."/>
            <person name="Keating K."/>
            <person name="Fields C.J."/>
        </authorList>
    </citation>
    <scope>NUCLEOTIDE SEQUENCE</scope>
    <source>
        <strain evidence="6">Niue_2</strain>
        <tissue evidence="6">Leaf</tissue>
    </source>
</reference>
<dbReference type="OrthoDB" id="2121326at2759"/>